<accession>A0A9P7NH03</accession>
<dbReference type="InterPro" id="IPR021054">
    <property type="entry name" value="Cell_wall_mannoprotein_1"/>
</dbReference>
<organism evidence="3 4">
    <name type="scientific">Claviceps pusilla</name>
    <dbReference type="NCBI Taxonomy" id="123648"/>
    <lineage>
        <taxon>Eukaryota</taxon>
        <taxon>Fungi</taxon>
        <taxon>Dikarya</taxon>
        <taxon>Ascomycota</taxon>
        <taxon>Pezizomycotina</taxon>
        <taxon>Sordariomycetes</taxon>
        <taxon>Hypocreomycetidae</taxon>
        <taxon>Hypocreales</taxon>
        <taxon>Clavicipitaceae</taxon>
        <taxon>Claviceps</taxon>
    </lineage>
</organism>
<feature type="signal peptide" evidence="2">
    <location>
        <begin position="1"/>
        <end position="16"/>
    </location>
</feature>
<sequence length="278" mass="28301">MRVSTVLLWLASQALASRSLSLAERDLSTVSGVLQNVQSDIQNVDSAVKTGGTDPEPLLKASNALVKTLKDSKTKVDGSNDLRLTDAVKLTQTVQDTTKSAQDLVDNLKAMRGTIEKLGYCDAVRTQTSSINDGSQALIKSVISKVPEEAQDIASQLSAGLVKVLKQVQEDFSEQNCKNSAGAAKPSDNDQPTSSPPATGASTPVTSSPYGTSTSTSSNAAETTAAPKSCSCCPTATGTGGMTMGPSGTNSPPVPAGAARAAFAPAGALALAVAALVM</sequence>
<evidence type="ECO:0000313" key="3">
    <source>
        <dbReference type="EMBL" id="KAG6018341.1"/>
    </source>
</evidence>
<dbReference type="PANTHER" id="PTHR38123">
    <property type="entry name" value="CELL WALL SERINE-THREONINE-RICH GALACTOMANNOPROTEIN MP1 (AFU_ORTHOLOGUE AFUA_4G03240)"/>
    <property type="match status" value="1"/>
</dbReference>
<protein>
    <recommendedName>
        <fullName evidence="5">Cell wall protein</fullName>
    </recommendedName>
</protein>
<gene>
    <name evidence="3" type="ORF">E4U43_003359</name>
</gene>
<feature type="region of interest" description="Disordered" evidence="1">
    <location>
        <begin position="175"/>
        <end position="230"/>
    </location>
</feature>
<dbReference type="OrthoDB" id="2422134at2759"/>
<feature type="compositionally biased region" description="Low complexity" evidence="1">
    <location>
        <begin position="202"/>
        <end position="226"/>
    </location>
</feature>
<feature type="chain" id="PRO_5040492609" description="Cell wall protein" evidence="2">
    <location>
        <begin position="17"/>
        <end position="278"/>
    </location>
</feature>
<reference evidence="3" key="1">
    <citation type="journal article" date="2020" name="bioRxiv">
        <title>Whole genome comparisons of ergot fungi reveals the divergence and evolution of species within the genus Claviceps are the result of varying mechanisms driving genome evolution and host range expansion.</title>
        <authorList>
            <person name="Wyka S.A."/>
            <person name="Mondo S.J."/>
            <person name="Liu M."/>
            <person name="Dettman J."/>
            <person name="Nalam V."/>
            <person name="Broders K.D."/>
        </authorList>
    </citation>
    <scope>NUCLEOTIDE SEQUENCE</scope>
    <source>
        <strain evidence="3">CCC 602</strain>
    </source>
</reference>
<dbReference type="EMBL" id="SRPW01000023">
    <property type="protein sequence ID" value="KAG6018341.1"/>
    <property type="molecule type" value="Genomic_DNA"/>
</dbReference>
<comment type="caution">
    <text evidence="3">The sequence shown here is derived from an EMBL/GenBank/DDBJ whole genome shotgun (WGS) entry which is preliminary data.</text>
</comment>
<dbReference type="GO" id="GO:0005576">
    <property type="term" value="C:extracellular region"/>
    <property type="evidence" value="ECO:0007669"/>
    <property type="project" value="TreeGrafter"/>
</dbReference>
<name>A0A9P7NH03_9HYPO</name>
<keyword evidence="4" id="KW-1185">Reference proteome</keyword>
<dbReference type="PANTHER" id="PTHR38123:SF6">
    <property type="entry name" value="CELL WALL SERINE-THREONINE-RICH GALACTOMANNOPROTEIN MP1 (AFU_ORTHOLOGUE AFUA_4G03240)"/>
    <property type="match status" value="1"/>
</dbReference>
<evidence type="ECO:0000313" key="4">
    <source>
        <dbReference type="Proteomes" id="UP000748025"/>
    </source>
</evidence>
<dbReference type="AlphaFoldDB" id="A0A9P7NH03"/>
<evidence type="ECO:0000256" key="2">
    <source>
        <dbReference type="SAM" id="SignalP"/>
    </source>
</evidence>
<evidence type="ECO:0008006" key="5">
    <source>
        <dbReference type="Google" id="ProtNLM"/>
    </source>
</evidence>
<dbReference type="Proteomes" id="UP000748025">
    <property type="component" value="Unassembled WGS sequence"/>
</dbReference>
<evidence type="ECO:0000256" key="1">
    <source>
        <dbReference type="SAM" id="MobiDB-lite"/>
    </source>
</evidence>
<keyword evidence="2" id="KW-0732">Signal</keyword>
<proteinExistence type="predicted"/>
<dbReference type="Pfam" id="PF12296">
    <property type="entry name" value="HsbA"/>
    <property type="match status" value="1"/>
</dbReference>
<dbReference type="Gene3D" id="1.20.1280.140">
    <property type="match status" value="1"/>
</dbReference>
<feature type="compositionally biased region" description="Polar residues" evidence="1">
    <location>
        <begin position="189"/>
        <end position="201"/>
    </location>
</feature>